<dbReference type="InterPro" id="IPR042183">
    <property type="entry name" value="MmgE/PrpD_sf_1"/>
</dbReference>
<dbReference type="PANTHER" id="PTHR16943">
    <property type="entry name" value="2-METHYLCITRATE DEHYDRATASE-RELATED"/>
    <property type="match status" value="1"/>
</dbReference>
<dbReference type="Pfam" id="PF19305">
    <property type="entry name" value="MmgE_PrpD_C"/>
    <property type="match status" value="1"/>
</dbReference>
<dbReference type="RefSeq" id="WP_120636642.1">
    <property type="nucleotide sequence ID" value="NZ_RAQU01000008.1"/>
</dbReference>
<feature type="domain" description="MmgE/PrpD C-terminal" evidence="4">
    <location>
        <begin position="269"/>
        <end position="425"/>
    </location>
</feature>
<accession>A0A3A9K3C5</accession>
<dbReference type="InterPro" id="IPR005656">
    <property type="entry name" value="MmgE_PrpD"/>
</dbReference>
<gene>
    <name evidence="5" type="ORF">D6Z83_01900</name>
    <name evidence="6" type="ORF">EBE87_05705</name>
</gene>
<dbReference type="OrthoDB" id="9795089at2"/>
<feature type="region of interest" description="Disordered" evidence="2">
    <location>
        <begin position="388"/>
        <end position="408"/>
    </location>
</feature>
<dbReference type="InterPro" id="IPR042188">
    <property type="entry name" value="MmgE/PrpD_sf_2"/>
</dbReference>
<dbReference type="InParanoid" id="A0A3A9K3C5"/>
<proteinExistence type="inferred from homology"/>
<feature type="domain" description="MmgE/PrpD N-terminal" evidence="3">
    <location>
        <begin position="9"/>
        <end position="244"/>
    </location>
</feature>
<dbReference type="InterPro" id="IPR045336">
    <property type="entry name" value="MmgE_PrpD_N"/>
</dbReference>
<evidence type="ECO:0000313" key="7">
    <source>
        <dbReference type="Proteomes" id="UP000274097"/>
    </source>
</evidence>
<dbReference type="EMBL" id="RAQU01000008">
    <property type="protein sequence ID" value="RKK05879.1"/>
    <property type="molecule type" value="Genomic_DNA"/>
</dbReference>
<dbReference type="PANTHER" id="PTHR16943:SF8">
    <property type="entry name" value="2-METHYLCITRATE DEHYDRATASE"/>
    <property type="match status" value="1"/>
</dbReference>
<name>A0A3A9K3C5_9PROT</name>
<reference evidence="5 8" key="1">
    <citation type="submission" date="2018-09" db="EMBL/GenBank/DDBJ databases">
        <title>Roseomonas sp. nov., isolated from feces of Tibetan antelopes in the Qinghai-Tibet plateau, China.</title>
        <authorList>
            <person name="Tian Z."/>
        </authorList>
    </citation>
    <scope>NUCLEOTIDE SEQUENCE [LARGE SCALE GENOMIC DNA]</scope>
    <source>
        <strain evidence="6 7">Z23</strain>
        <strain evidence="5 8">Z24</strain>
    </source>
</reference>
<dbReference type="Proteomes" id="UP000278036">
    <property type="component" value="Unassembled WGS sequence"/>
</dbReference>
<comment type="similarity">
    <text evidence="1">Belongs to the PrpD family.</text>
</comment>
<dbReference type="Pfam" id="PF03972">
    <property type="entry name" value="MmgE_PrpD_N"/>
    <property type="match status" value="1"/>
</dbReference>
<dbReference type="Proteomes" id="UP000274097">
    <property type="component" value="Unassembled WGS sequence"/>
</dbReference>
<dbReference type="GO" id="GO:0016829">
    <property type="term" value="F:lyase activity"/>
    <property type="evidence" value="ECO:0007669"/>
    <property type="project" value="InterPro"/>
</dbReference>
<evidence type="ECO:0000259" key="4">
    <source>
        <dbReference type="Pfam" id="PF19305"/>
    </source>
</evidence>
<comment type="caution">
    <text evidence="5">The sequence shown here is derived from an EMBL/GenBank/DDBJ whole genome shotgun (WGS) entry which is preliminary data.</text>
</comment>
<evidence type="ECO:0000259" key="3">
    <source>
        <dbReference type="Pfam" id="PF03972"/>
    </source>
</evidence>
<evidence type="ECO:0000313" key="8">
    <source>
        <dbReference type="Proteomes" id="UP000278036"/>
    </source>
</evidence>
<dbReference type="InterPro" id="IPR045337">
    <property type="entry name" value="MmgE_PrpD_C"/>
</dbReference>
<feature type="compositionally biased region" description="Basic and acidic residues" evidence="2">
    <location>
        <begin position="388"/>
        <end position="402"/>
    </location>
</feature>
<organism evidence="5 8">
    <name type="scientific">Teichococcus wenyumeiae</name>
    <dbReference type="NCBI Taxonomy" id="2478470"/>
    <lineage>
        <taxon>Bacteria</taxon>
        <taxon>Pseudomonadati</taxon>
        <taxon>Pseudomonadota</taxon>
        <taxon>Alphaproteobacteria</taxon>
        <taxon>Acetobacterales</taxon>
        <taxon>Roseomonadaceae</taxon>
        <taxon>Roseomonas</taxon>
    </lineage>
</organism>
<evidence type="ECO:0000313" key="6">
    <source>
        <dbReference type="EMBL" id="RMI25892.1"/>
    </source>
</evidence>
<dbReference type="Gene3D" id="1.10.4100.10">
    <property type="entry name" value="2-methylcitrate dehydratase PrpD"/>
    <property type="match status" value="1"/>
</dbReference>
<dbReference type="SUPFAM" id="SSF103378">
    <property type="entry name" value="2-methylcitrate dehydratase PrpD"/>
    <property type="match status" value="1"/>
</dbReference>
<keyword evidence="7" id="KW-1185">Reference proteome</keyword>
<dbReference type="Gene3D" id="3.30.1330.120">
    <property type="entry name" value="2-methylcitrate dehydratase PrpD"/>
    <property type="match status" value="1"/>
</dbReference>
<dbReference type="InterPro" id="IPR036148">
    <property type="entry name" value="MmgE/PrpD_sf"/>
</dbReference>
<dbReference type="EMBL" id="RFLX01000003">
    <property type="protein sequence ID" value="RMI25892.1"/>
    <property type="molecule type" value="Genomic_DNA"/>
</dbReference>
<evidence type="ECO:0000256" key="1">
    <source>
        <dbReference type="ARBA" id="ARBA00006174"/>
    </source>
</evidence>
<dbReference type="AlphaFoldDB" id="A0A3A9K3C5"/>
<evidence type="ECO:0000313" key="5">
    <source>
        <dbReference type="EMBL" id="RKK05879.1"/>
    </source>
</evidence>
<sequence length="452" mass="47900">MTAPPLPVLAAHAADWRYAAWPEGLEHHARRALLDWFAATLPGARQPPATLLAAALADERGEGSAICYVDGQRGSARHAALLNGIASHTVEFDDIHRDSGLHPGSPTVAAALAVAQARGASMDALLRAMAAGYEVGGRIALAVQPSHYRMWHTTATVGTIAAAVAAAVLLDCDANQVGHAIALAATMSGGLQQAFRGSGMSKPMHPGHAAEAGVLAARAAAVGITGAPDVLDGPAGFAAATSDSTGRWDLALAGLGTRFVIGEMTFKNHGCCGHIFPALDGLLAMKARQPFRPEDVLRIHVAGYRATAEMCDRPSVRTEQEARFSMQYCVAALLHHGAVRLNAFTPERLHDPVLHAFMPRVSVSLAPELVDAYPRRRAARLRLELRDGQVFEHEQPTRKGDPEDPLTDEELDAKFSELTEPVLGKLGAMTLRDLIRRGAELPGPVMPAPVPM</sequence>
<protein>
    <submittedName>
        <fullName evidence="5">MmgE/PrpD family protein</fullName>
    </submittedName>
</protein>
<evidence type="ECO:0000256" key="2">
    <source>
        <dbReference type="SAM" id="MobiDB-lite"/>
    </source>
</evidence>